<feature type="region of interest" description="Disordered" evidence="1">
    <location>
        <begin position="1"/>
        <end position="43"/>
    </location>
</feature>
<dbReference type="AlphaFoldDB" id="A0A5B7DGD9"/>
<name>A0A5B7DGD9_PORTR</name>
<comment type="caution">
    <text evidence="2">The sequence shown here is derived from an EMBL/GenBank/DDBJ whole genome shotgun (WGS) entry which is preliminary data.</text>
</comment>
<dbReference type="Proteomes" id="UP000324222">
    <property type="component" value="Unassembled WGS sequence"/>
</dbReference>
<keyword evidence="3" id="KW-1185">Reference proteome</keyword>
<evidence type="ECO:0000313" key="2">
    <source>
        <dbReference type="EMBL" id="MPC20239.1"/>
    </source>
</evidence>
<gene>
    <name evidence="2" type="ORF">E2C01_013174</name>
</gene>
<proteinExistence type="predicted"/>
<dbReference type="EMBL" id="VSRR010000849">
    <property type="protein sequence ID" value="MPC20239.1"/>
    <property type="molecule type" value="Genomic_DNA"/>
</dbReference>
<accession>A0A5B7DGD9</accession>
<reference evidence="2 3" key="1">
    <citation type="submission" date="2019-05" db="EMBL/GenBank/DDBJ databases">
        <title>Another draft genome of Portunus trituberculatus and its Hox gene families provides insights of decapod evolution.</title>
        <authorList>
            <person name="Jeong J.-H."/>
            <person name="Song I."/>
            <person name="Kim S."/>
            <person name="Choi T."/>
            <person name="Kim D."/>
            <person name="Ryu S."/>
            <person name="Kim W."/>
        </authorList>
    </citation>
    <scope>NUCLEOTIDE SEQUENCE [LARGE SCALE GENOMIC DNA]</scope>
    <source>
        <tissue evidence="2">Muscle</tissue>
    </source>
</reference>
<evidence type="ECO:0000313" key="3">
    <source>
        <dbReference type="Proteomes" id="UP000324222"/>
    </source>
</evidence>
<organism evidence="2 3">
    <name type="scientific">Portunus trituberculatus</name>
    <name type="common">Swimming crab</name>
    <name type="synonym">Neptunus trituberculatus</name>
    <dbReference type="NCBI Taxonomy" id="210409"/>
    <lineage>
        <taxon>Eukaryota</taxon>
        <taxon>Metazoa</taxon>
        <taxon>Ecdysozoa</taxon>
        <taxon>Arthropoda</taxon>
        <taxon>Crustacea</taxon>
        <taxon>Multicrustacea</taxon>
        <taxon>Malacostraca</taxon>
        <taxon>Eumalacostraca</taxon>
        <taxon>Eucarida</taxon>
        <taxon>Decapoda</taxon>
        <taxon>Pleocyemata</taxon>
        <taxon>Brachyura</taxon>
        <taxon>Eubrachyura</taxon>
        <taxon>Portunoidea</taxon>
        <taxon>Portunidae</taxon>
        <taxon>Portuninae</taxon>
        <taxon>Portunus</taxon>
    </lineage>
</organism>
<protein>
    <submittedName>
        <fullName evidence="2">Uncharacterized protein</fullName>
    </submittedName>
</protein>
<sequence length="93" mass="9480">MAIVQSGDVIALPSAPTPEAGQEGGHGAPSPPTAGAGRDTGGQKVGWGVSSYRGIFEAGADAAPYLVTRCNIRAKSIRVRPLTAPTTTWTLYA</sequence>
<evidence type="ECO:0000256" key="1">
    <source>
        <dbReference type="SAM" id="MobiDB-lite"/>
    </source>
</evidence>